<evidence type="ECO:0000313" key="2">
    <source>
        <dbReference type="EMBL" id="CAG7581374.1"/>
    </source>
</evidence>
<keyword evidence="1" id="KW-1133">Transmembrane helix</keyword>
<reference evidence="2" key="1">
    <citation type="submission" date="2021-06" db="EMBL/GenBank/DDBJ databases">
        <authorList>
            <person name="Gannon L."/>
            <person name="Redgwell R T."/>
            <person name="Michniewski S."/>
            <person name="Harrison D C."/>
            <person name="Millard A."/>
        </authorList>
    </citation>
    <scope>NUCLEOTIDE SEQUENCE</scope>
</reference>
<sequence length="59" mass="6949">MTILFMLFGFDRLLFGELEPFNITVGLLELIFAGVYLIDTKKNISKYRESKKEEIFKDL</sequence>
<evidence type="ECO:0000256" key="1">
    <source>
        <dbReference type="SAM" id="Phobius"/>
    </source>
</evidence>
<dbReference type="EMBL" id="OU342829">
    <property type="protein sequence ID" value="CAG7581374.1"/>
    <property type="molecule type" value="Genomic_DNA"/>
</dbReference>
<organism evidence="2">
    <name type="scientific">uncultured marine phage</name>
    <dbReference type="NCBI Taxonomy" id="707152"/>
    <lineage>
        <taxon>Viruses</taxon>
        <taxon>environmental samples</taxon>
    </lineage>
</organism>
<proteinExistence type="predicted"/>
<protein>
    <submittedName>
        <fullName evidence="2">Uncharacterized protein</fullName>
    </submittedName>
</protein>
<feature type="transmembrane region" description="Helical" evidence="1">
    <location>
        <begin position="20"/>
        <end position="38"/>
    </location>
</feature>
<accession>A0A8D9FSF9</accession>
<name>A0A8D9FSF9_9VIRU</name>
<gene>
    <name evidence="2" type="ORF">SLAVMIC_00810</name>
</gene>
<keyword evidence="1" id="KW-0812">Transmembrane</keyword>
<keyword evidence="1" id="KW-0472">Membrane</keyword>